<feature type="binding site" evidence="8">
    <location>
        <position position="185"/>
    </location>
    <ligand>
        <name>ATP</name>
        <dbReference type="ChEBI" id="CHEBI:30616"/>
    </ligand>
</feature>
<evidence type="ECO:0000256" key="5">
    <source>
        <dbReference type="ARBA" id="ARBA00022741"/>
    </source>
</evidence>
<dbReference type="HAMAP" id="MF_00692">
    <property type="entry name" value="SelO"/>
    <property type="match status" value="1"/>
</dbReference>
<keyword evidence="4 8" id="KW-0479">Metal-binding</keyword>
<name>A0AAU7B1B1_9ACTN</name>
<dbReference type="EMBL" id="CP114014">
    <property type="protein sequence ID" value="XAY07796.1"/>
    <property type="molecule type" value="Genomic_DNA"/>
</dbReference>
<evidence type="ECO:0000256" key="4">
    <source>
        <dbReference type="ARBA" id="ARBA00022723"/>
    </source>
</evidence>
<dbReference type="GO" id="GO:0030145">
    <property type="term" value="F:manganese ion binding"/>
    <property type="evidence" value="ECO:0007669"/>
    <property type="project" value="UniProtKB-UniRule"/>
</dbReference>
<sequence>MSVAAGPLFAFDNSFVRELEGLYEPWQAAPAPAPELLVLNDALATDLGVDPTVLRTADGVDVLVGNTVPPGAQPVAQAYAGHQFGGYSPRLGDGRALLLGEVLDARGQRHDLHLKGSGRTPFARGGDGKAAVGPMLREYVVSEAMHALGIPTARSLAVVATGEDVVRESMLPGAVLSRVAASHIRVGTFEYTAALRDPELLRALADHAIARHHPDAATADSPYLAFFQGVVDAQADLIARWMAVGFVHGVMNTDNMAVSGQTIDYGPCAFMDVYDPATVFSSIDHGGRYAYGNQPQIALWNLARLGESLLPLIAPTQEQALEPATAVLRSFTTRYEDRRRVHFGAKLGLADAGPDDDGLIDRFLNLLHEHDVDFTAGFRSLSTALGEGDPTRALFADPAAFDAWGAEWRPRVAAQHDRDSAEVAAAMDRVNPVYIPRNHLVEDVLSRGTFGELEPLHALLGVLAHPFDERPGLERYAHPAPADFGDYRTFCGT</sequence>
<keyword evidence="3 8" id="KW-0548">Nucleotidyltransferase</keyword>
<keyword evidence="5 8" id="KW-0547">Nucleotide-binding</keyword>
<dbReference type="KEGG" id="parq:DSM112329_04687"/>
<comment type="catalytic activity">
    <reaction evidence="8">
        <text>L-threonyl-[protein] + ATP = 3-O-(5'-adenylyl)-L-threonyl-[protein] + diphosphate</text>
        <dbReference type="Rhea" id="RHEA:54292"/>
        <dbReference type="Rhea" id="RHEA-COMP:11060"/>
        <dbReference type="Rhea" id="RHEA-COMP:13847"/>
        <dbReference type="ChEBI" id="CHEBI:30013"/>
        <dbReference type="ChEBI" id="CHEBI:30616"/>
        <dbReference type="ChEBI" id="CHEBI:33019"/>
        <dbReference type="ChEBI" id="CHEBI:138113"/>
        <dbReference type="EC" id="2.7.7.108"/>
    </reaction>
</comment>
<dbReference type="PANTHER" id="PTHR32057">
    <property type="entry name" value="PROTEIN ADENYLYLTRANSFERASE SELO, MITOCHONDRIAL"/>
    <property type="match status" value="1"/>
</dbReference>
<comment type="similarity">
    <text evidence="1 8">Belongs to the SELO family.</text>
</comment>
<dbReference type="AlphaFoldDB" id="A0AAU7B1B1"/>
<accession>A0AAU7B1B1</accession>
<evidence type="ECO:0000256" key="7">
    <source>
        <dbReference type="ARBA" id="ARBA00022842"/>
    </source>
</evidence>
<dbReference type="GO" id="GO:0005524">
    <property type="term" value="F:ATP binding"/>
    <property type="evidence" value="ECO:0007669"/>
    <property type="project" value="UniProtKB-UniRule"/>
</dbReference>
<reference evidence="9" key="1">
    <citation type="submission" date="2022-12" db="EMBL/GenBank/DDBJ databases">
        <title>Paraconexibacter alkalitolerans sp. nov. and Baekduia alba sp. nov., isolated from soil and emended description of the genera Paraconexibacter (Chun et al., 2020) and Baekduia (An et al., 2020).</title>
        <authorList>
            <person name="Vieira S."/>
            <person name="Huber K.J."/>
            <person name="Geppert A."/>
            <person name="Wolf J."/>
            <person name="Neumann-Schaal M."/>
            <person name="Muesken M."/>
            <person name="Overmann J."/>
        </authorList>
    </citation>
    <scope>NUCLEOTIDE SEQUENCE</scope>
    <source>
        <strain evidence="9">AEG42_29</strain>
    </source>
</reference>
<dbReference type="EC" id="2.7.7.-" evidence="8"/>
<evidence type="ECO:0000256" key="6">
    <source>
        <dbReference type="ARBA" id="ARBA00022840"/>
    </source>
</evidence>
<dbReference type="GO" id="GO:0000287">
    <property type="term" value="F:magnesium ion binding"/>
    <property type="evidence" value="ECO:0007669"/>
    <property type="project" value="UniProtKB-UniRule"/>
</dbReference>
<dbReference type="EC" id="2.7.7.108" evidence="8"/>
<feature type="binding site" evidence="8">
    <location>
        <position position="264"/>
    </location>
    <ligand>
        <name>Mg(2+)</name>
        <dbReference type="ChEBI" id="CHEBI:18420"/>
    </ligand>
</feature>
<feature type="binding site" evidence="8">
    <location>
        <position position="115"/>
    </location>
    <ligand>
        <name>ATP</name>
        <dbReference type="ChEBI" id="CHEBI:30616"/>
    </ligand>
</feature>
<proteinExistence type="inferred from homology"/>
<comment type="catalytic activity">
    <reaction evidence="8">
        <text>L-tyrosyl-[protein] + ATP = O-(5'-adenylyl)-L-tyrosyl-[protein] + diphosphate</text>
        <dbReference type="Rhea" id="RHEA:54288"/>
        <dbReference type="Rhea" id="RHEA-COMP:10136"/>
        <dbReference type="Rhea" id="RHEA-COMP:13846"/>
        <dbReference type="ChEBI" id="CHEBI:30616"/>
        <dbReference type="ChEBI" id="CHEBI:33019"/>
        <dbReference type="ChEBI" id="CHEBI:46858"/>
        <dbReference type="ChEBI" id="CHEBI:83624"/>
        <dbReference type="EC" id="2.7.7.108"/>
    </reaction>
</comment>
<protein>
    <recommendedName>
        <fullName evidence="8">Protein nucleotidyltransferase YdiU</fullName>
        <ecNumber evidence="8">2.7.7.-</ecNumber>
    </recommendedName>
    <alternativeName>
        <fullName evidence="8">Protein adenylyltransferase YdiU</fullName>
        <ecNumber evidence="8">2.7.7.108</ecNumber>
    </alternativeName>
    <alternativeName>
        <fullName evidence="8">Protein uridylyltransferase YdiU</fullName>
        <ecNumber evidence="8">2.7.7.-</ecNumber>
    </alternativeName>
</protein>
<feature type="binding site" evidence="8">
    <location>
        <position position="128"/>
    </location>
    <ligand>
        <name>ATP</name>
        <dbReference type="ChEBI" id="CHEBI:30616"/>
    </ligand>
</feature>
<feature type="binding site" evidence="8">
    <location>
        <position position="127"/>
    </location>
    <ligand>
        <name>ATP</name>
        <dbReference type="ChEBI" id="CHEBI:30616"/>
    </ligand>
</feature>
<keyword evidence="8" id="KW-0464">Manganese</keyword>
<evidence type="ECO:0000256" key="8">
    <source>
        <dbReference type="HAMAP-Rule" id="MF_00692"/>
    </source>
</evidence>
<feature type="active site" description="Proton acceptor" evidence="8">
    <location>
        <position position="254"/>
    </location>
</feature>
<comment type="catalytic activity">
    <reaction evidence="8">
        <text>L-seryl-[protein] + ATP = 3-O-(5'-adenylyl)-L-seryl-[protein] + diphosphate</text>
        <dbReference type="Rhea" id="RHEA:58120"/>
        <dbReference type="Rhea" id="RHEA-COMP:9863"/>
        <dbReference type="Rhea" id="RHEA-COMP:15073"/>
        <dbReference type="ChEBI" id="CHEBI:29999"/>
        <dbReference type="ChEBI" id="CHEBI:30616"/>
        <dbReference type="ChEBI" id="CHEBI:33019"/>
        <dbReference type="ChEBI" id="CHEBI:142516"/>
        <dbReference type="EC" id="2.7.7.108"/>
    </reaction>
</comment>
<feature type="binding site" evidence="8">
    <location>
        <position position="95"/>
    </location>
    <ligand>
        <name>ATP</name>
        <dbReference type="ChEBI" id="CHEBI:30616"/>
    </ligand>
</feature>
<comment type="catalytic activity">
    <reaction evidence="8">
        <text>L-tyrosyl-[protein] + UTP = O-(5'-uridylyl)-L-tyrosyl-[protein] + diphosphate</text>
        <dbReference type="Rhea" id="RHEA:83887"/>
        <dbReference type="Rhea" id="RHEA-COMP:10136"/>
        <dbReference type="Rhea" id="RHEA-COMP:20238"/>
        <dbReference type="ChEBI" id="CHEBI:33019"/>
        <dbReference type="ChEBI" id="CHEBI:46398"/>
        <dbReference type="ChEBI" id="CHEBI:46858"/>
        <dbReference type="ChEBI" id="CHEBI:90602"/>
    </reaction>
</comment>
<evidence type="ECO:0000313" key="9">
    <source>
        <dbReference type="EMBL" id="XAY07796.1"/>
    </source>
</evidence>
<evidence type="ECO:0000256" key="3">
    <source>
        <dbReference type="ARBA" id="ARBA00022695"/>
    </source>
</evidence>
<comment type="cofactor">
    <cofactor evidence="8">
        <name>Mg(2+)</name>
        <dbReference type="ChEBI" id="CHEBI:18420"/>
    </cofactor>
    <cofactor evidence="8">
        <name>Mn(2+)</name>
        <dbReference type="ChEBI" id="CHEBI:29035"/>
    </cofactor>
</comment>
<dbReference type="Pfam" id="PF02696">
    <property type="entry name" value="SelO"/>
    <property type="match status" value="1"/>
</dbReference>
<dbReference type="GO" id="GO:0070733">
    <property type="term" value="F:AMPylase activity"/>
    <property type="evidence" value="ECO:0007669"/>
    <property type="project" value="UniProtKB-EC"/>
</dbReference>
<feature type="binding site" evidence="8">
    <location>
        <position position="178"/>
    </location>
    <ligand>
        <name>ATP</name>
        <dbReference type="ChEBI" id="CHEBI:30616"/>
    </ligand>
</feature>
<comment type="catalytic activity">
    <reaction evidence="8">
        <text>L-histidyl-[protein] + UTP = N(tele)-(5'-uridylyl)-L-histidyl-[protein] + diphosphate</text>
        <dbReference type="Rhea" id="RHEA:83891"/>
        <dbReference type="Rhea" id="RHEA-COMP:9745"/>
        <dbReference type="Rhea" id="RHEA-COMP:20239"/>
        <dbReference type="ChEBI" id="CHEBI:29979"/>
        <dbReference type="ChEBI" id="CHEBI:33019"/>
        <dbReference type="ChEBI" id="CHEBI:46398"/>
        <dbReference type="ChEBI" id="CHEBI:233474"/>
    </reaction>
</comment>
<keyword evidence="2 8" id="KW-0808">Transferase</keyword>
<dbReference type="PANTHER" id="PTHR32057:SF14">
    <property type="entry name" value="PROTEIN ADENYLYLTRANSFERASE SELO, MITOCHONDRIAL"/>
    <property type="match status" value="1"/>
</dbReference>
<comment type="catalytic activity">
    <reaction evidence="8">
        <text>L-seryl-[protein] + UTP = O-(5'-uridylyl)-L-seryl-[protein] + diphosphate</text>
        <dbReference type="Rhea" id="RHEA:64604"/>
        <dbReference type="Rhea" id="RHEA-COMP:9863"/>
        <dbReference type="Rhea" id="RHEA-COMP:16635"/>
        <dbReference type="ChEBI" id="CHEBI:29999"/>
        <dbReference type="ChEBI" id="CHEBI:33019"/>
        <dbReference type="ChEBI" id="CHEBI:46398"/>
        <dbReference type="ChEBI" id="CHEBI:156051"/>
    </reaction>
</comment>
<organism evidence="9">
    <name type="scientific">Paraconexibacter sp. AEG42_29</name>
    <dbReference type="NCBI Taxonomy" id="2997339"/>
    <lineage>
        <taxon>Bacteria</taxon>
        <taxon>Bacillati</taxon>
        <taxon>Actinomycetota</taxon>
        <taxon>Thermoleophilia</taxon>
        <taxon>Solirubrobacterales</taxon>
        <taxon>Paraconexibacteraceae</taxon>
        <taxon>Paraconexibacter</taxon>
    </lineage>
</organism>
<evidence type="ECO:0000256" key="2">
    <source>
        <dbReference type="ARBA" id="ARBA00022679"/>
    </source>
</evidence>
<feature type="binding site" evidence="8">
    <location>
        <position position="255"/>
    </location>
    <ligand>
        <name>Mg(2+)</name>
        <dbReference type="ChEBI" id="CHEBI:18420"/>
    </ligand>
</feature>
<evidence type="ECO:0000256" key="1">
    <source>
        <dbReference type="ARBA" id="ARBA00009747"/>
    </source>
</evidence>
<keyword evidence="7 8" id="KW-0460">Magnesium</keyword>
<dbReference type="InterPro" id="IPR003846">
    <property type="entry name" value="SelO"/>
</dbReference>
<keyword evidence="6 8" id="KW-0067">ATP-binding</keyword>
<feature type="binding site" evidence="8">
    <location>
        <position position="92"/>
    </location>
    <ligand>
        <name>ATP</name>
        <dbReference type="ChEBI" id="CHEBI:30616"/>
    </ligand>
</feature>
<dbReference type="RefSeq" id="WP_354698987.1">
    <property type="nucleotide sequence ID" value="NZ_CP114014.1"/>
</dbReference>
<feature type="binding site" evidence="8">
    <location>
        <position position="94"/>
    </location>
    <ligand>
        <name>ATP</name>
        <dbReference type="ChEBI" id="CHEBI:30616"/>
    </ligand>
</feature>
<comment type="function">
    <text evidence="8">Nucleotidyltransferase involved in the post-translational modification of proteins. It can catalyze the addition of adenosine monophosphate (AMP) or uridine monophosphate (UMP) to a protein, resulting in modifications known as AMPylation and UMPylation.</text>
</comment>
<dbReference type="NCBIfam" id="NF000658">
    <property type="entry name" value="PRK00029.1"/>
    <property type="match status" value="1"/>
</dbReference>
<gene>
    <name evidence="8 9" type="primary">selO</name>
    <name evidence="8" type="synonym">ydiU</name>
    <name evidence="9" type="ORF">DSM112329_04687</name>
</gene>
<feature type="binding site" evidence="8">
    <location>
        <position position="264"/>
    </location>
    <ligand>
        <name>ATP</name>
        <dbReference type="ChEBI" id="CHEBI:30616"/>
    </ligand>
</feature>